<dbReference type="AlphaFoldDB" id="A0A0D3M5K5"/>
<dbReference type="EMBL" id="KJ624065">
    <property type="protein sequence ID" value="AIB04053.1"/>
    <property type="molecule type" value="Genomic_DNA"/>
</dbReference>
<sequence length="143" mass="16611">MVEESGFHLNTDILETNLINIILLIALLIFSFAEPVKTGLAQRQARITEKLDTAANYLIMANFRHKESVETLERIRNFALQTKKEGLEQKRRLLEEQSERFYKQIKEEIRLGKELLLETKQAVDGLIYDSYLNLVLSKSSTIR</sequence>
<proteinExistence type="predicted"/>
<keyword evidence="1" id="KW-0175">Coiled coil</keyword>
<gene>
    <name evidence="3" type="primary">atpF</name>
</gene>
<dbReference type="RefSeq" id="YP_009131299.1">
    <property type="nucleotide sequence ID" value="NC_026851.1"/>
</dbReference>
<evidence type="ECO:0000256" key="2">
    <source>
        <dbReference type="SAM" id="Phobius"/>
    </source>
</evidence>
<organism evidence="3">
    <name type="scientific">Trachydiscus minutus</name>
    <dbReference type="NCBI Taxonomy" id="1032745"/>
    <lineage>
        <taxon>Eukaryota</taxon>
        <taxon>Sar</taxon>
        <taxon>Stramenopiles</taxon>
        <taxon>Ochrophyta</taxon>
        <taxon>Eustigmatophyceae</taxon>
        <taxon>Goniochloridales</taxon>
        <taxon>Goniochloridaceae</taxon>
        <taxon>Trachydiscus</taxon>
    </lineage>
</organism>
<keyword evidence="3" id="KW-0934">Plastid</keyword>
<feature type="coiled-coil region" evidence="1">
    <location>
        <begin position="77"/>
        <end position="104"/>
    </location>
</feature>
<keyword evidence="2" id="KW-0812">Transmembrane</keyword>
<accession>A0A0D3M5K5</accession>
<keyword evidence="2" id="KW-0472">Membrane</keyword>
<evidence type="ECO:0000313" key="3">
    <source>
        <dbReference type="EMBL" id="AIB04053.1"/>
    </source>
</evidence>
<geneLocation type="plastid" evidence="3"/>
<dbReference type="GeneID" id="24121243"/>
<reference evidence="3" key="1">
    <citation type="journal article" date="2015" name="Sci. Rep.">
        <title>Updating algal evolutionary relationships through plastid genome sequencing: did alveolate plastids emerge through endosymbiosis of an ochrophyte?</title>
        <authorList>
            <person name="Sevcikova T."/>
            <person name="Horak A."/>
            <person name="Klimes V."/>
            <person name="Zbrankova V."/>
            <person name="Demir-Hilton E."/>
            <person name="Sudek S."/>
            <person name="Jenkins J."/>
            <person name="Schmutz J."/>
            <person name="Pribyl P."/>
            <person name="Fousek J."/>
            <person name="Vlcek C."/>
            <person name="Lang B.F."/>
            <person name="Obornik M."/>
            <person name="Worden A.Z."/>
            <person name="Elias M."/>
        </authorList>
    </citation>
    <scope>NUCLEOTIDE SEQUENCE</scope>
</reference>
<evidence type="ECO:0000256" key="1">
    <source>
        <dbReference type="SAM" id="Coils"/>
    </source>
</evidence>
<feature type="transmembrane region" description="Helical" evidence="2">
    <location>
        <begin position="18"/>
        <end position="36"/>
    </location>
</feature>
<keyword evidence="2" id="KW-1133">Transmembrane helix</keyword>
<name>A0A0D3M5K5_9STRA</name>
<protein>
    <submittedName>
        <fullName evidence="3">ATP synthase CF0 B chain subunit I</fullName>
    </submittedName>
</protein>